<evidence type="ECO:0000313" key="4">
    <source>
        <dbReference type="Proteomes" id="UP001567538"/>
    </source>
</evidence>
<feature type="domain" description="Protein kinase" evidence="2">
    <location>
        <begin position="456"/>
        <end position="722"/>
    </location>
</feature>
<dbReference type="AlphaFoldDB" id="A0ABD1GFW5"/>
<accession>A0ABD1GFW5</accession>
<name>A0ABD1GFW5_SALDI</name>
<gene>
    <name evidence="3" type="ORF">AAHA92_26066</name>
</gene>
<dbReference type="PANTHER" id="PTHR48007">
    <property type="entry name" value="LEUCINE-RICH REPEAT RECEPTOR-LIKE PROTEIN KINASE PXC1"/>
    <property type="match status" value="1"/>
</dbReference>
<evidence type="ECO:0000313" key="3">
    <source>
        <dbReference type="EMBL" id="KAL1541901.1"/>
    </source>
</evidence>
<dbReference type="InterPro" id="IPR000719">
    <property type="entry name" value="Prot_kinase_dom"/>
</dbReference>
<proteinExistence type="predicted"/>
<dbReference type="Gene3D" id="3.80.10.10">
    <property type="entry name" value="Ribonuclease Inhibitor"/>
    <property type="match status" value="1"/>
</dbReference>
<dbReference type="Pfam" id="PF00069">
    <property type="entry name" value="Pkinase"/>
    <property type="match status" value="1"/>
</dbReference>
<dbReference type="PANTHER" id="PTHR48007:SF40">
    <property type="entry name" value="SERINE-THREONINE_TYROSINE-PROTEIN KINASE CATALYTIC DOMAIN-CONTAINING PROTEIN"/>
    <property type="match status" value="1"/>
</dbReference>
<evidence type="ECO:0000256" key="1">
    <source>
        <dbReference type="SAM" id="MobiDB-lite"/>
    </source>
</evidence>
<feature type="region of interest" description="Disordered" evidence="1">
    <location>
        <begin position="1"/>
        <end position="26"/>
    </location>
</feature>
<feature type="region of interest" description="Disordered" evidence="1">
    <location>
        <begin position="120"/>
        <end position="175"/>
    </location>
</feature>
<dbReference type="Proteomes" id="UP001567538">
    <property type="component" value="Unassembled WGS sequence"/>
</dbReference>
<dbReference type="InterPro" id="IPR011009">
    <property type="entry name" value="Kinase-like_dom_sf"/>
</dbReference>
<comment type="caution">
    <text evidence="3">The sequence shown here is derived from an EMBL/GenBank/DDBJ whole genome shotgun (WGS) entry which is preliminary data.</text>
</comment>
<feature type="compositionally biased region" description="Basic and acidic residues" evidence="1">
    <location>
        <begin position="144"/>
        <end position="155"/>
    </location>
</feature>
<keyword evidence="4" id="KW-1185">Reference proteome</keyword>
<dbReference type="InterPro" id="IPR032675">
    <property type="entry name" value="LRR_dom_sf"/>
</dbReference>
<dbReference type="PROSITE" id="PS50011">
    <property type="entry name" value="PROTEIN_KINASE_DOM"/>
    <property type="match status" value="1"/>
</dbReference>
<dbReference type="InterPro" id="IPR046959">
    <property type="entry name" value="PRK1-6/SRF4-like"/>
</dbReference>
<dbReference type="SUPFAM" id="SSF52058">
    <property type="entry name" value="L domain-like"/>
    <property type="match status" value="1"/>
</dbReference>
<sequence length="723" mass="79503">MAGREVREYTNLTDPKDKKSGKGKDRIDDEEITFQRMVAKMQEVAGERGGYLHGRGALDSDDLLYLKEQMEAEEDAERLLRQTAPASVPLPLRVEPKPKSGIRQQDLLKRMVAVKAKTQGVPVPCDVDPSREASNQQPSKKHRSSNDQDLEKDKSSTSSNKVGEETKSDNPMAEFFPDERDALIQLRDLVTSSSNLHVNWTERACISANRSIWAGVGCSDWHVTDLVLEGIQLTSSLPLPPMLFQNLTFLTKLSFANNSLHGPLPNLTNLVHLQYVFLSKNSFSGSLPSTYIDLPELTKLELQENELSGQIPPFNQQTLIAFNVSSNQLRGPVPQTLVLQSFPESSYANNLGLCGSIPGMSPCPVTPAPAPAPTLVPFQPSARNDGGLQPWSIAVIVATAVLVGLSVLCCYIRKAKEKEEPEVAGEVYKGKVDDSEASMKLEFLERPVFELDDLLRSAAEVIGRGKLGTTYKAVLDCGSVVAVKRLENAKATSNKEFAQQMQVLGSIKHQNLAEIISFYHSKEEKIIVYDYIDDQSLFSMLHENRGMALDWNSRVTIIKEIATALDHLHRSSASHGNLKSSNVLIHTTTPPRVKLTDYGLLGIAPPQMLAAGRTPEAVAGKRVVPRMADVYCLGIVVLEMVTGRAAKAPESGGGGDDDLSGWVREAVSIDWSTDIVDLQIVGEREGYEDMLKLTEMALQCTDQSPERRPEIAQVLTMIHDIIV</sequence>
<dbReference type="Gene3D" id="1.10.510.10">
    <property type="entry name" value="Transferase(Phosphotransferase) domain 1"/>
    <property type="match status" value="1"/>
</dbReference>
<reference evidence="3 4" key="1">
    <citation type="submission" date="2024-06" db="EMBL/GenBank/DDBJ databases">
        <title>A chromosome level genome sequence of Diviner's sage (Salvia divinorum).</title>
        <authorList>
            <person name="Ford S.A."/>
            <person name="Ro D.-K."/>
            <person name="Ness R.W."/>
            <person name="Phillips M.A."/>
        </authorList>
    </citation>
    <scope>NUCLEOTIDE SEQUENCE [LARGE SCALE GENOMIC DNA]</scope>
    <source>
        <strain evidence="3">SAF-2024a</strain>
        <tissue evidence="3">Leaf</tissue>
    </source>
</reference>
<dbReference type="SUPFAM" id="SSF56112">
    <property type="entry name" value="Protein kinase-like (PK-like)"/>
    <property type="match status" value="1"/>
</dbReference>
<evidence type="ECO:0000259" key="2">
    <source>
        <dbReference type="PROSITE" id="PS50011"/>
    </source>
</evidence>
<protein>
    <recommendedName>
        <fullName evidence="2">Protein kinase domain-containing protein</fullName>
    </recommendedName>
</protein>
<dbReference type="EMBL" id="JBEAFC010000009">
    <property type="protein sequence ID" value="KAL1541901.1"/>
    <property type="molecule type" value="Genomic_DNA"/>
</dbReference>
<organism evidence="3 4">
    <name type="scientific">Salvia divinorum</name>
    <name type="common">Maria pastora</name>
    <name type="synonym">Diviner's sage</name>
    <dbReference type="NCBI Taxonomy" id="28513"/>
    <lineage>
        <taxon>Eukaryota</taxon>
        <taxon>Viridiplantae</taxon>
        <taxon>Streptophyta</taxon>
        <taxon>Embryophyta</taxon>
        <taxon>Tracheophyta</taxon>
        <taxon>Spermatophyta</taxon>
        <taxon>Magnoliopsida</taxon>
        <taxon>eudicotyledons</taxon>
        <taxon>Gunneridae</taxon>
        <taxon>Pentapetalae</taxon>
        <taxon>asterids</taxon>
        <taxon>lamiids</taxon>
        <taxon>Lamiales</taxon>
        <taxon>Lamiaceae</taxon>
        <taxon>Nepetoideae</taxon>
        <taxon>Mentheae</taxon>
        <taxon>Salviinae</taxon>
        <taxon>Salvia</taxon>
        <taxon>Salvia subgen. Calosphace</taxon>
    </lineage>
</organism>
<dbReference type="Gene3D" id="3.30.200.20">
    <property type="entry name" value="Phosphorylase Kinase, domain 1"/>
    <property type="match status" value="1"/>
</dbReference>